<gene>
    <name evidence="1" type="ORF">TCMB3V08_LOCUS7569</name>
</gene>
<dbReference type="InterPro" id="IPR027993">
    <property type="entry name" value="DUF4495"/>
</dbReference>
<dbReference type="Pfam" id="PF14906">
    <property type="entry name" value="DUF4495"/>
    <property type="match status" value="1"/>
</dbReference>
<dbReference type="PANTHER" id="PTHR33960">
    <property type="entry name" value="SIMILAR TO KIAA0825 PROTEIN"/>
    <property type="match status" value="1"/>
</dbReference>
<proteinExistence type="predicted"/>
<accession>A0A7R9P9I6</accession>
<dbReference type="Gene3D" id="3.30.920.10">
    <property type="entry name" value="Frataxin/CyaY"/>
    <property type="match status" value="1"/>
</dbReference>
<dbReference type="PANTHER" id="PTHR33960:SF1">
    <property type="entry name" value="SIMILAR TO KIAA0825 PROTEIN"/>
    <property type="match status" value="1"/>
</dbReference>
<reference evidence="1" key="1">
    <citation type="submission" date="2020-11" db="EMBL/GenBank/DDBJ databases">
        <authorList>
            <person name="Tran Van P."/>
        </authorList>
    </citation>
    <scope>NUCLEOTIDE SEQUENCE</scope>
</reference>
<dbReference type="EMBL" id="OE182803">
    <property type="protein sequence ID" value="CAD7574968.1"/>
    <property type="molecule type" value="Genomic_DNA"/>
</dbReference>
<name>A0A7R9P9I6_TIMCA</name>
<dbReference type="AlphaFoldDB" id="A0A7R9P9I6"/>
<sequence length="1044" mass="115359">MLLRFCDRKWILPHSMMIRNLLTFSRPGVCKITTIYHKNLTDSHSIGPRETKFPGINSSFHPFSEFVTKPLDPLSFDHICDDTLVSLCDYFEELIEDCSHLVSSDVTYGDGVLTVQFGHPYGTERSNICKVFITNKSTHTNTIRMEIMEEGNMMDRVRILLQRDLGYYQAHQTVLQENLCPGVVGGLLDFPRYASFAAVKLVLWWEEEYVAAFRGPSGLLETATEDKEDEEDRGCGGVAKNSAPGEFVSVVTQSASMLLEHLHTLSQEALDHADLTVLTGTLGAAALIKNCLWCYNEQLKRAGDDKLLSVHSSYKEFHEMAEALAERLLDLHCRLLSLYILQDSNCLHWEDPHPFFEGERGSFVVQMWWLYMQGTKEDLWNTVPPKMAQRVLAGMLNESLTILTVRYTQAMPSRGRSSLLVADVSNLLVCVHQLLPAICCESEELVGRRTTNKVLRDVHTKCHELLCCLLLRGCPLAVLYKVFRRGTSGVEILSHRNLLSPAPWFVLTSPHLFSGPDNHLSDGAAVALELSVLAAQPQASWPLLLKVLMMRQCQVASLVMNHYMQQLANKESSTSTTTNSGILKPSCQEKGKAPPEVLNETGHCGGFLCSGGGDCLLGPSLNPLLSPGVIVSSLVYVVAGVGGPTDLASILLPPLERNTGVWAICLDHKQLMKLSFRSHFVRASSTLILSTGLGTSTLIDCVGVGTWTQIGHLREPNIYTEITLTHKITFQRYGYHGVGCLYNYYATRGHGQCHAGFLDGAKTHEATALALDCLCQLSDCVPSSLHRAAALLEDILPADVHPVGDSVLLQLLVLALYSHLVCIGGNNVIALAETLCNLGQLSTFADKMEEFVSILTESCESLGEDYCTMEAAPHMEEALVSKILFTSDGRAALKVSFDNSHLQLLEDAAVTTNINLRRVLWQFLQHSSQWVLGQLKVLEPGVQAPTSPSAIPSTASRPAPPSLLHTMFYMGHRPFDQLLAGAWEPDWTSLLHTPLGLSQDRLWTQLSRRFEFQEAQELLSEHDATVVASLTSLFSSVPATPQLH</sequence>
<dbReference type="GO" id="GO:0008199">
    <property type="term" value="F:ferric iron binding"/>
    <property type="evidence" value="ECO:0007669"/>
    <property type="project" value="InterPro"/>
</dbReference>
<dbReference type="SUPFAM" id="SSF55387">
    <property type="entry name" value="Frataxin/Nqo15-like"/>
    <property type="match status" value="1"/>
</dbReference>
<evidence type="ECO:0000313" key="1">
    <source>
        <dbReference type="EMBL" id="CAD7574968.1"/>
    </source>
</evidence>
<protein>
    <submittedName>
        <fullName evidence="1">(California timema) hypothetical protein</fullName>
    </submittedName>
</protein>
<organism evidence="1">
    <name type="scientific">Timema californicum</name>
    <name type="common">California timema</name>
    <name type="synonym">Walking stick</name>
    <dbReference type="NCBI Taxonomy" id="61474"/>
    <lineage>
        <taxon>Eukaryota</taxon>
        <taxon>Metazoa</taxon>
        <taxon>Ecdysozoa</taxon>
        <taxon>Arthropoda</taxon>
        <taxon>Hexapoda</taxon>
        <taxon>Insecta</taxon>
        <taxon>Pterygota</taxon>
        <taxon>Neoptera</taxon>
        <taxon>Polyneoptera</taxon>
        <taxon>Phasmatodea</taxon>
        <taxon>Timematodea</taxon>
        <taxon>Timematoidea</taxon>
        <taxon>Timematidae</taxon>
        <taxon>Timema</taxon>
    </lineage>
</organism>
<dbReference type="InterPro" id="IPR036524">
    <property type="entry name" value="Frataxin/CyaY_sf"/>
</dbReference>
<dbReference type="GO" id="GO:0016226">
    <property type="term" value="P:iron-sulfur cluster assembly"/>
    <property type="evidence" value="ECO:0007669"/>
    <property type="project" value="InterPro"/>
</dbReference>